<accession>A0ABV9LLS9</accession>
<keyword evidence="3" id="KW-1185">Reference proteome</keyword>
<protein>
    <recommendedName>
        <fullName evidence="1">Antitoxin FitA-like ribbon-helix-helix domain-containing protein</fullName>
    </recommendedName>
</protein>
<organism evidence="2 3">
    <name type="scientific">Geodermatophilus arenarius</name>
    <dbReference type="NCBI Taxonomy" id="1137990"/>
    <lineage>
        <taxon>Bacteria</taxon>
        <taxon>Bacillati</taxon>
        <taxon>Actinomycetota</taxon>
        <taxon>Actinomycetes</taxon>
        <taxon>Geodermatophilales</taxon>
        <taxon>Geodermatophilaceae</taxon>
        <taxon>Geodermatophilus</taxon>
    </lineage>
</organism>
<sequence length="76" mass="8512">MGKMLQVRNVPDDLHAELRRRAAAAGMSLSDYVLRELRRVGERSPMAEVLARSAALRIPLPMDEVVEGIRADRDGR</sequence>
<reference evidence="3" key="1">
    <citation type="journal article" date="2019" name="Int. J. Syst. Evol. Microbiol.">
        <title>The Global Catalogue of Microorganisms (GCM) 10K type strain sequencing project: providing services to taxonomists for standard genome sequencing and annotation.</title>
        <authorList>
            <consortium name="The Broad Institute Genomics Platform"/>
            <consortium name="The Broad Institute Genome Sequencing Center for Infectious Disease"/>
            <person name="Wu L."/>
            <person name="Ma J."/>
        </authorList>
    </citation>
    <scope>NUCLEOTIDE SEQUENCE [LARGE SCALE GENOMIC DNA]</scope>
    <source>
        <strain evidence="3">CCUG 62763</strain>
    </source>
</reference>
<feature type="domain" description="Antitoxin FitA-like ribbon-helix-helix" evidence="1">
    <location>
        <begin position="5"/>
        <end position="39"/>
    </location>
</feature>
<dbReference type="Pfam" id="PF22513">
    <property type="entry name" value="FitA-like_RHH"/>
    <property type="match status" value="1"/>
</dbReference>
<dbReference type="EMBL" id="JBHSGR010000011">
    <property type="protein sequence ID" value="MFC4694050.1"/>
    <property type="molecule type" value="Genomic_DNA"/>
</dbReference>
<dbReference type="InterPro" id="IPR010985">
    <property type="entry name" value="Ribbon_hlx_hlx"/>
</dbReference>
<evidence type="ECO:0000313" key="3">
    <source>
        <dbReference type="Proteomes" id="UP001596025"/>
    </source>
</evidence>
<evidence type="ECO:0000259" key="1">
    <source>
        <dbReference type="Pfam" id="PF22513"/>
    </source>
</evidence>
<name>A0ABV9LLS9_9ACTN</name>
<dbReference type="SUPFAM" id="SSF47598">
    <property type="entry name" value="Ribbon-helix-helix"/>
    <property type="match status" value="1"/>
</dbReference>
<dbReference type="Proteomes" id="UP001596025">
    <property type="component" value="Unassembled WGS sequence"/>
</dbReference>
<comment type="caution">
    <text evidence="2">The sequence shown here is derived from an EMBL/GenBank/DDBJ whole genome shotgun (WGS) entry which is preliminary data.</text>
</comment>
<dbReference type="InterPro" id="IPR053853">
    <property type="entry name" value="FitA-like_RHH"/>
</dbReference>
<proteinExistence type="predicted"/>
<evidence type="ECO:0000313" key="2">
    <source>
        <dbReference type="EMBL" id="MFC4694050.1"/>
    </source>
</evidence>
<dbReference type="RefSeq" id="WP_387988767.1">
    <property type="nucleotide sequence ID" value="NZ_JBHSGR010000011.1"/>
</dbReference>
<gene>
    <name evidence="2" type="ORF">ACFO3M_11700</name>
</gene>